<dbReference type="InterPro" id="IPR050832">
    <property type="entry name" value="Bact_Acetyltransf"/>
</dbReference>
<dbReference type="SUPFAM" id="SSF55729">
    <property type="entry name" value="Acyl-CoA N-acyltransferases (Nat)"/>
    <property type="match status" value="1"/>
</dbReference>
<evidence type="ECO:0000256" key="1">
    <source>
        <dbReference type="ARBA" id="ARBA00022679"/>
    </source>
</evidence>
<organism evidence="3 4">
    <name type="scientific">Mycolicibacterium celeriflavum</name>
    <name type="common">Mycobacterium celeriflavum</name>
    <dbReference type="NCBI Taxonomy" id="1249101"/>
    <lineage>
        <taxon>Bacteria</taxon>
        <taxon>Bacillati</taxon>
        <taxon>Actinomycetota</taxon>
        <taxon>Actinomycetes</taxon>
        <taxon>Mycobacteriales</taxon>
        <taxon>Mycobacteriaceae</taxon>
        <taxon>Mycolicibacterium</taxon>
    </lineage>
</organism>
<dbReference type="CDD" id="cd04301">
    <property type="entry name" value="NAT_SF"/>
    <property type="match status" value="1"/>
</dbReference>
<proteinExistence type="predicted"/>
<evidence type="ECO:0000313" key="4">
    <source>
        <dbReference type="Proteomes" id="UP000466431"/>
    </source>
</evidence>
<gene>
    <name evidence="3" type="ORF">MCEL_11410</name>
</gene>
<sequence length="155" mass="17168">MTVCVARLDESDWRVFAGMRLRALADALGENDPSYRDEAAFTATQWRRRLREHAQFAAVVGDRPVGLIAAQRENLETVYLYSLWLDPAARGRGLARQLVAAAVDWARASRVRTVKLRVAIDNAAARGVYESLGFTVADDQSASKREELAMSLSVS</sequence>
<dbReference type="Pfam" id="PF00583">
    <property type="entry name" value="Acetyltransf_1"/>
    <property type="match status" value="1"/>
</dbReference>
<dbReference type="PANTHER" id="PTHR43877:SF1">
    <property type="entry name" value="ACETYLTRANSFERASE"/>
    <property type="match status" value="1"/>
</dbReference>
<dbReference type="RefSeq" id="WP_067223805.1">
    <property type="nucleotide sequence ID" value="NZ_AP022591.1"/>
</dbReference>
<dbReference type="AlphaFoldDB" id="A0A1X0BWZ0"/>
<dbReference type="GO" id="GO:0016747">
    <property type="term" value="F:acyltransferase activity, transferring groups other than amino-acyl groups"/>
    <property type="evidence" value="ECO:0007669"/>
    <property type="project" value="InterPro"/>
</dbReference>
<dbReference type="PROSITE" id="PS51186">
    <property type="entry name" value="GNAT"/>
    <property type="match status" value="1"/>
</dbReference>
<dbReference type="InterPro" id="IPR016181">
    <property type="entry name" value="Acyl_CoA_acyltransferase"/>
</dbReference>
<reference evidence="3 4" key="1">
    <citation type="journal article" date="2019" name="Emerg. Microbes Infect.">
        <title>Comprehensive subspecies identification of 175 nontuberculous mycobacteria species based on 7547 genomic profiles.</title>
        <authorList>
            <person name="Matsumoto Y."/>
            <person name="Kinjo T."/>
            <person name="Motooka D."/>
            <person name="Nabeya D."/>
            <person name="Jung N."/>
            <person name="Uechi K."/>
            <person name="Horii T."/>
            <person name="Iida T."/>
            <person name="Fujita J."/>
            <person name="Nakamura S."/>
        </authorList>
    </citation>
    <scope>NUCLEOTIDE SEQUENCE [LARGE SCALE GENOMIC DNA]</scope>
    <source>
        <strain evidence="3 4">JCM 18439</strain>
    </source>
</reference>
<keyword evidence="4" id="KW-1185">Reference proteome</keyword>
<evidence type="ECO:0000256" key="2">
    <source>
        <dbReference type="ARBA" id="ARBA00023315"/>
    </source>
</evidence>
<dbReference type="STRING" id="1249101.BST21_09145"/>
<keyword evidence="1 3" id="KW-0808">Transferase</keyword>
<dbReference type="Gene3D" id="3.40.630.30">
    <property type="match status" value="1"/>
</dbReference>
<dbReference type="Proteomes" id="UP000466431">
    <property type="component" value="Chromosome"/>
</dbReference>
<protein>
    <submittedName>
        <fullName evidence="3">N-acetyltransferase</fullName>
    </submittedName>
</protein>
<dbReference type="EMBL" id="AP022591">
    <property type="protein sequence ID" value="BBY42846.1"/>
    <property type="molecule type" value="Genomic_DNA"/>
</dbReference>
<accession>A0A1X0BWZ0</accession>
<dbReference type="OrthoDB" id="9799092at2"/>
<name>A0A1X0BWZ0_MYCCF</name>
<dbReference type="InterPro" id="IPR000182">
    <property type="entry name" value="GNAT_dom"/>
</dbReference>
<dbReference type="PANTHER" id="PTHR43877">
    <property type="entry name" value="AMINOALKYLPHOSPHONATE N-ACETYLTRANSFERASE-RELATED-RELATED"/>
    <property type="match status" value="1"/>
</dbReference>
<dbReference type="KEGG" id="mcee:MCEL_11410"/>
<keyword evidence="2" id="KW-0012">Acyltransferase</keyword>
<evidence type="ECO:0000313" key="3">
    <source>
        <dbReference type="EMBL" id="BBY42846.1"/>
    </source>
</evidence>